<feature type="region of interest" description="Disordered" evidence="7">
    <location>
        <begin position="932"/>
        <end position="973"/>
    </location>
</feature>
<feature type="domain" description="Myb-like" evidence="8">
    <location>
        <begin position="34"/>
        <end position="85"/>
    </location>
</feature>
<dbReference type="PANTHER" id="PTHR45614:SF266">
    <property type="entry name" value="TRANSCRIPTION FACTOR MYB3R-4"/>
    <property type="match status" value="1"/>
</dbReference>
<evidence type="ECO:0000256" key="6">
    <source>
        <dbReference type="ARBA" id="ARBA00023242"/>
    </source>
</evidence>
<feature type="compositionally biased region" description="Polar residues" evidence="7">
    <location>
        <begin position="745"/>
        <end position="756"/>
    </location>
</feature>
<dbReference type="Gene3D" id="1.10.10.60">
    <property type="entry name" value="Homeodomain-like"/>
    <property type="match status" value="3"/>
</dbReference>
<feature type="compositionally biased region" description="Low complexity" evidence="7">
    <location>
        <begin position="995"/>
        <end position="1006"/>
    </location>
</feature>
<feature type="compositionally biased region" description="Polar residues" evidence="7">
    <location>
        <begin position="31"/>
        <end position="41"/>
    </location>
</feature>
<keyword evidence="2" id="KW-0677">Repeat</keyword>
<dbReference type="AlphaFoldDB" id="A0AAN9IMX4"/>
<dbReference type="GO" id="GO:0000981">
    <property type="term" value="F:DNA-binding transcription factor activity, RNA polymerase II-specific"/>
    <property type="evidence" value="ECO:0007669"/>
    <property type="project" value="TreeGrafter"/>
</dbReference>
<dbReference type="SMART" id="SM00717">
    <property type="entry name" value="SANT"/>
    <property type="match status" value="3"/>
</dbReference>
<evidence type="ECO:0000256" key="4">
    <source>
        <dbReference type="ARBA" id="ARBA00023125"/>
    </source>
</evidence>
<dbReference type="Proteomes" id="UP001372338">
    <property type="component" value="Unassembled WGS sequence"/>
</dbReference>
<dbReference type="InterPro" id="IPR017930">
    <property type="entry name" value="Myb_dom"/>
</dbReference>
<feature type="region of interest" description="Disordered" evidence="7">
    <location>
        <begin position="1"/>
        <end position="45"/>
    </location>
</feature>
<keyword evidence="4" id="KW-0238">DNA-binding</keyword>
<evidence type="ECO:0000256" key="3">
    <source>
        <dbReference type="ARBA" id="ARBA00023015"/>
    </source>
</evidence>
<dbReference type="PROSITE" id="PS50090">
    <property type="entry name" value="MYB_LIKE"/>
    <property type="match status" value="3"/>
</dbReference>
<dbReference type="FunFam" id="1.10.10.60:FF:000010">
    <property type="entry name" value="Transcriptional activator Myb isoform A"/>
    <property type="match status" value="1"/>
</dbReference>
<dbReference type="Pfam" id="PF00249">
    <property type="entry name" value="Myb_DNA-binding"/>
    <property type="match status" value="3"/>
</dbReference>
<evidence type="ECO:0000259" key="9">
    <source>
        <dbReference type="PROSITE" id="PS51294"/>
    </source>
</evidence>
<dbReference type="SUPFAM" id="SSF46689">
    <property type="entry name" value="Homeodomain-like"/>
    <property type="match status" value="2"/>
</dbReference>
<feature type="compositionally biased region" description="Basic and acidic residues" evidence="7">
    <location>
        <begin position="715"/>
        <end position="742"/>
    </location>
</feature>
<feature type="region of interest" description="Disordered" evidence="7">
    <location>
        <begin position="696"/>
        <end position="766"/>
    </location>
</feature>
<dbReference type="GO" id="GO:0000978">
    <property type="term" value="F:RNA polymerase II cis-regulatory region sequence-specific DNA binding"/>
    <property type="evidence" value="ECO:0007669"/>
    <property type="project" value="TreeGrafter"/>
</dbReference>
<feature type="domain" description="HTH myb-type" evidence="9">
    <location>
        <begin position="86"/>
        <end position="141"/>
    </location>
</feature>
<evidence type="ECO:0000256" key="7">
    <source>
        <dbReference type="SAM" id="MobiDB-lite"/>
    </source>
</evidence>
<feature type="region of interest" description="Disordered" evidence="7">
    <location>
        <begin position="217"/>
        <end position="257"/>
    </location>
</feature>
<evidence type="ECO:0000313" key="10">
    <source>
        <dbReference type="EMBL" id="KAK7282998.1"/>
    </source>
</evidence>
<accession>A0AAN9IMX4</accession>
<dbReference type="PANTHER" id="PTHR45614">
    <property type="entry name" value="MYB PROTEIN-RELATED"/>
    <property type="match status" value="1"/>
</dbReference>
<dbReference type="InterPro" id="IPR001005">
    <property type="entry name" value="SANT/Myb"/>
</dbReference>
<dbReference type="InterPro" id="IPR050560">
    <property type="entry name" value="MYB_TF"/>
</dbReference>
<name>A0AAN9IMX4_CROPI</name>
<sequence>MESDRKVPAAPSEGVVDGGVQKGRALHGRTTGPTRRSTKGQWTPEEDDTLCKAVQRFKGKNWKKIAECFKDRTDVQCLHRWQKVLNPELVKGPWSKEEDEIIIDLVNKYGPKKWSSIAQHLPGRIGKQCRERWHNHLNPSINKEAWTQDEELALILAHEKFGNRWAELTKFLPGRTDNAIKNHWNSSVKKKLDSYKASGLLARLQNVPLIPNQPIASTSSRLQCSGDENGPRGTEGEEVSQCSQESANASRFPSATEMSNVVLQTGDEYRPNEESSLGKDYSPSQASCSEPYYVSLDDVELADQKYSQEPGNFANEDSQLNLYALIDIPPFDFEQDSSNLQNDCIGPSESRDMVNVPLQTSAGLGVSKSMGTTSMGSFKQDHMLISNDECCRLIFSDECLSSGDIRGANMVDSAGCSSFVCQTSLPSATPSVHSASDDRLVYTAEANQLVGSEDQQFVCQSSALSVPSASDGRLLCAGESNQLVKSEDQQFVSRAQNNFIYANDLSSSPCINEIDCAEMQEPSDNVQENSKLVPVNSFGCGSDTTPTCYLKDEKPNVHSEQEDTGSLCYEPPRFPSLDIPFLSCDLIQPGGDMQQEFSPLGIRQFMMSSMNCLSPFRLWDSPSRNDSPDALLKSVSKTFTGTPSILRKRHRDLLSPLSDKRIDKKLEIDMTSTLIKDFSRLEVMFEDNENQEAALLSPSSLRKKNSDISAEDEKENCGHAIKEEQVKENNKSAILDDKRTEQDTGDGNSQEKSTQRVPDVESEMENDVNVTAEIVQQPSGVLVEHDMNNLLPHSPDQVGFKSDSDLSLCASTHKNPSPCIKSPSGQERLRIAVASCVQSFCSSALGENSDVHAGKDGGFETCSIFGGTPFRRSIESPTTWKSPWLFNTFLASPKIDTEITIEDFGYFMSPGNRSYDAIEWMKQISPIAREILGNETPKAVPKDASGNDKDEDQENNDPRNQAGNHFQLASNASVKVERRILDFSECGTPGKVDSSSKCSGSSSSSSYLLKGCR</sequence>
<evidence type="ECO:0000256" key="2">
    <source>
        <dbReference type="ARBA" id="ARBA00022737"/>
    </source>
</evidence>
<feature type="compositionally biased region" description="Polar residues" evidence="7">
    <location>
        <begin position="958"/>
        <end position="973"/>
    </location>
</feature>
<dbReference type="FunFam" id="1.10.10.60:FF:000324">
    <property type="entry name" value="Transcription factor MYB3R-2"/>
    <property type="match status" value="1"/>
</dbReference>
<feature type="domain" description="Myb-like" evidence="8">
    <location>
        <begin position="86"/>
        <end position="137"/>
    </location>
</feature>
<dbReference type="InterPro" id="IPR009057">
    <property type="entry name" value="Homeodomain-like_sf"/>
</dbReference>
<dbReference type="FunFam" id="1.10.10.60:FF:000016">
    <property type="entry name" value="Transcriptional activator Myb isoform A"/>
    <property type="match status" value="1"/>
</dbReference>
<evidence type="ECO:0000313" key="11">
    <source>
        <dbReference type="Proteomes" id="UP001372338"/>
    </source>
</evidence>
<comment type="caution">
    <text evidence="10">The sequence shown here is derived from an EMBL/GenBank/DDBJ whole genome shotgun (WGS) entry which is preliminary data.</text>
</comment>
<feature type="domain" description="HTH myb-type" evidence="9">
    <location>
        <begin position="142"/>
        <end position="192"/>
    </location>
</feature>
<evidence type="ECO:0000259" key="8">
    <source>
        <dbReference type="PROSITE" id="PS50090"/>
    </source>
</evidence>
<dbReference type="EMBL" id="JAYWIO010000002">
    <property type="protein sequence ID" value="KAK7282998.1"/>
    <property type="molecule type" value="Genomic_DNA"/>
</dbReference>
<evidence type="ECO:0000256" key="5">
    <source>
        <dbReference type="ARBA" id="ARBA00023163"/>
    </source>
</evidence>
<dbReference type="CDD" id="cd00167">
    <property type="entry name" value="SANT"/>
    <property type="match status" value="3"/>
</dbReference>
<reference evidence="10 11" key="1">
    <citation type="submission" date="2024-01" db="EMBL/GenBank/DDBJ databases">
        <title>The genomes of 5 underutilized Papilionoideae crops provide insights into root nodulation and disease resistanc.</title>
        <authorList>
            <person name="Yuan L."/>
        </authorList>
    </citation>
    <scope>NUCLEOTIDE SEQUENCE [LARGE SCALE GENOMIC DNA]</scope>
    <source>
        <strain evidence="10">ZHUSHIDOU_FW_LH</strain>
        <tissue evidence="10">Leaf</tissue>
    </source>
</reference>
<organism evidence="10 11">
    <name type="scientific">Crotalaria pallida</name>
    <name type="common">Smooth rattlebox</name>
    <name type="synonym">Crotalaria striata</name>
    <dbReference type="NCBI Taxonomy" id="3830"/>
    <lineage>
        <taxon>Eukaryota</taxon>
        <taxon>Viridiplantae</taxon>
        <taxon>Streptophyta</taxon>
        <taxon>Embryophyta</taxon>
        <taxon>Tracheophyta</taxon>
        <taxon>Spermatophyta</taxon>
        <taxon>Magnoliopsida</taxon>
        <taxon>eudicotyledons</taxon>
        <taxon>Gunneridae</taxon>
        <taxon>Pentapetalae</taxon>
        <taxon>rosids</taxon>
        <taxon>fabids</taxon>
        <taxon>Fabales</taxon>
        <taxon>Fabaceae</taxon>
        <taxon>Papilionoideae</taxon>
        <taxon>50 kb inversion clade</taxon>
        <taxon>genistoids sensu lato</taxon>
        <taxon>core genistoids</taxon>
        <taxon>Crotalarieae</taxon>
        <taxon>Crotalaria</taxon>
    </lineage>
</organism>
<comment type="subcellular location">
    <subcellularLocation>
        <location evidence="1">Nucleus</location>
    </subcellularLocation>
</comment>
<gene>
    <name evidence="10" type="ORF">RIF29_12179</name>
</gene>
<keyword evidence="11" id="KW-1185">Reference proteome</keyword>
<keyword evidence="5" id="KW-0804">Transcription</keyword>
<evidence type="ECO:0000256" key="1">
    <source>
        <dbReference type="ARBA" id="ARBA00004123"/>
    </source>
</evidence>
<dbReference type="PROSITE" id="PS51294">
    <property type="entry name" value="HTH_MYB"/>
    <property type="match status" value="3"/>
</dbReference>
<proteinExistence type="predicted"/>
<keyword evidence="3" id="KW-0805">Transcription regulation</keyword>
<protein>
    <submittedName>
        <fullName evidence="10">Uncharacterized protein</fullName>
    </submittedName>
</protein>
<feature type="domain" description="HTH myb-type" evidence="9">
    <location>
        <begin position="34"/>
        <end position="85"/>
    </location>
</feature>
<feature type="compositionally biased region" description="Polar residues" evidence="7">
    <location>
        <begin position="240"/>
        <end position="257"/>
    </location>
</feature>
<dbReference type="GO" id="GO:0005634">
    <property type="term" value="C:nucleus"/>
    <property type="evidence" value="ECO:0007669"/>
    <property type="project" value="UniProtKB-SubCell"/>
</dbReference>
<feature type="domain" description="Myb-like" evidence="8">
    <location>
        <begin position="138"/>
        <end position="188"/>
    </location>
</feature>
<keyword evidence="6" id="KW-0539">Nucleus</keyword>
<feature type="region of interest" description="Disordered" evidence="7">
    <location>
        <begin position="985"/>
        <end position="1013"/>
    </location>
</feature>